<dbReference type="EMBL" id="JQAN02000009">
    <property type="protein sequence ID" value="PPD58193.1"/>
    <property type="molecule type" value="Genomic_DNA"/>
</dbReference>
<dbReference type="Gene3D" id="3.30.70.890">
    <property type="entry name" value="GHMP kinase, C-terminal domain"/>
    <property type="match status" value="1"/>
</dbReference>
<dbReference type="InterPro" id="IPR004424">
    <property type="entry name" value="IspE"/>
</dbReference>
<dbReference type="AlphaFoldDB" id="A0A2P5P7B5"/>
<dbReference type="InterPro" id="IPR020568">
    <property type="entry name" value="Ribosomal_Su5_D2-typ_SF"/>
</dbReference>
<comment type="pathway">
    <text evidence="9">Isoprenoid biosynthesis; isopentenyl diphosphate biosynthesis via DXP pathway; isopentenyl diphosphate from 1-deoxy-D-xylulose 5-phosphate: step 3/6.</text>
</comment>
<evidence type="ECO:0000256" key="6">
    <source>
        <dbReference type="ARBA" id="ARBA00022777"/>
    </source>
</evidence>
<organism evidence="12 13">
    <name type="scientific">Dehalogenimonas etheniformans</name>
    <dbReference type="NCBI Taxonomy" id="1536648"/>
    <lineage>
        <taxon>Bacteria</taxon>
        <taxon>Bacillati</taxon>
        <taxon>Chloroflexota</taxon>
        <taxon>Dehalococcoidia</taxon>
        <taxon>Dehalococcoidales</taxon>
        <taxon>Dehalococcoidaceae</taxon>
        <taxon>Dehalogenimonas</taxon>
    </lineage>
</organism>
<proteinExistence type="inferred from homology"/>
<dbReference type="Proteomes" id="UP000235653">
    <property type="component" value="Unassembled WGS sequence"/>
</dbReference>
<keyword evidence="7 9" id="KW-0067">ATP-binding</keyword>
<evidence type="ECO:0000259" key="11">
    <source>
        <dbReference type="Pfam" id="PF08544"/>
    </source>
</evidence>
<gene>
    <name evidence="9 12" type="primary">ispE</name>
    <name evidence="12" type="ORF">JP09_005220</name>
</gene>
<dbReference type="OrthoDB" id="9809438at2"/>
<dbReference type="GO" id="GO:0050515">
    <property type="term" value="F:4-(cytidine 5'-diphospho)-2-C-methyl-D-erythritol kinase activity"/>
    <property type="evidence" value="ECO:0007669"/>
    <property type="project" value="UniProtKB-UniRule"/>
</dbReference>
<evidence type="ECO:0000256" key="5">
    <source>
        <dbReference type="ARBA" id="ARBA00022741"/>
    </source>
</evidence>
<evidence type="ECO:0000259" key="10">
    <source>
        <dbReference type="Pfam" id="PF00288"/>
    </source>
</evidence>
<sequence length="285" mass="31533">MFKLIAPAKINLALEVLGKRPDGYHDIKSIVQTIDLTDELEFSPAKSLDITADLPGWEDSKSLISKAAMLLRERTGCKDGARVFVTKRIPLMSGLGGDSSDGATALKGFNRLWNLGLSDPDLMEIGAILGSDVPFFFLGGTALIESRGEMVIPLNAFPSAWVVLLLPPVKPETGKTARLYKTLKKTDFTGGDKTEKFVRALMEGWEIPPSLLSNAFERPASEIWPEIEEYRWRFLEAGAYRVRLSGAGPVLFSLHRDKGEAERIFDNLKKNNLKCYLAHTVGHVE</sequence>
<evidence type="ECO:0000256" key="7">
    <source>
        <dbReference type="ARBA" id="ARBA00022840"/>
    </source>
</evidence>
<dbReference type="SUPFAM" id="SSF55060">
    <property type="entry name" value="GHMP Kinase, C-terminal domain"/>
    <property type="match status" value="1"/>
</dbReference>
<keyword evidence="4 9" id="KW-0808">Transferase</keyword>
<keyword evidence="6 9" id="KW-0418">Kinase</keyword>
<dbReference type="NCBIfam" id="TIGR00154">
    <property type="entry name" value="ispE"/>
    <property type="match status" value="1"/>
</dbReference>
<evidence type="ECO:0000256" key="1">
    <source>
        <dbReference type="ARBA" id="ARBA00009684"/>
    </source>
</evidence>
<dbReference type="Pfam" id="PF08544">
    <property type="entry name" value="GHMP_kinases_C"/>
    <property type="match status" value="1"/>
</dbReference>
<evidence type="ECO:0000313" key="13">
    <source>
        <dbReference type="Proteomes" id="UP000235653"/>
    </source>
</evidence>
<feature type="active site" evidence="9">
    <location>
        <position position="9"/>
    </location>
</feature>
<protein>
    <recommendedName>
        <fullName evidence="3 9">4-diphosphocytidyl-2-C-methyl-D-erythritol kinase</fullName>
        <shortName evidence="9">CMK</shortName>
        <ecNumber evidence="2 9">2.7.1.148</ecNumber>
    </recommendedName>
    <alternativeName>
        <fullName evidence="8 9">4-(cytidine-5'-diphospho)-2-C-methyl-D-erythritol kinase</fullName>
    </alternativeName>
</protein>
<dbReference type="InterPro" id="IPR036554">
    <property type="entry name" value="GHMP_kinase_C_sf"/>
</dbReference>
<feature type="active site" evidence="9">
    <location>
        <position position="132"/>
    </location>
</feature>
<comment type="similarity">
    <text evidence="1 9">Belongs to the GHMP kinase family. IspE subfamily.</text>
</comment>
<name>A0A2P5P7B5_9CHLR</name>
<dbReference type="Pfam" id="PF00288">
    <property type="entry name" value="GHMP_kinases_N"/>
    <property type="match status" value="1"/>
</dbReference>
<keyword evidence="13" id="KW-1185">Reference proteome</keyword>
<evidence type="ECO:0000256" key="4">
    <source>
        <dbReference type="ARBA" id="ARBA00022679"/>
    </source>
</evidence>
<dbReference type="SUPFAM" id="SSF54211">
    <property type="entry name" value="Ribosomal protein S5 domain 2-like"/>
    <property type="match status" value="1"/>
</dbReference>
<dbReference type="InterPro" id="IPR014721">
    <property type="entry name" value="Ribsml_uS5_D2-typ_fold_subgr"/>
</dbReference>
<comment type="caution">
    <text evidence="12">The sequence shown here is derived from an EMBL/GenBank/DDBJ whole genome shotgun (WGS) entry which is preliminary data.</text>
</comment>
<dbReference type="GO" id="GO:0016114">
    <property type="term" value="P:terpenoid biosynthetic process"/>
    <property type="evidence" value="ECO:0007669"/>
    <property type="project" value="UniProtKB-UniRule"/>
</dbReference>
<dbReference type="InterPro" id="IPR006204">
    <property type="entry name" value="GHMP_kinase_N_dom"/>
</dbReference>
<accession>A0A2P5P7B5</accession>
<feature type="domain" description="GHMP kinase N-terminal" evidence="10">
    <location>
        <begin position="63"/>
        <end position="140"/>
    </location>
</feature>
<comment type="catalytic activity">
    <reaction evidence="9">
        <text>4-CDP-2-C-methyl-D-erythritol + ATP = 4-CDP-2-C-methyl-D-erythritol 2-phosphate + ADP + H(+)</text>
        <dbReference type="Rhea" id="RHEA:18437"/>
        <dbReference type="ChEBI" id="CHEBI:15378"/>
        <dbReference type="ChEBI" id="CHEBI:30616"/>
        <dbReference type="ChEBI" id="CHEBI:57823"/>
        <dbReference type="ChEBI" id="CHEBI:57919"/>
        <dbReference type="ChEBI" id="CHEBI:456216"/>
        <dbReference type="EC" id="2.7.1.148"/>
    </reaction>
</comment>
<evidence type="ECO:0000313" key="12">
    <source>
        <dbReference type="EMBL" id="PPD58193.1"/>
    </source>
</evidence>
<dbReference type="InterPro" id="IPR013750">
    <property type="entry name" value="GHMP_kinase_C_dom"/>
</dbReference>
<reference evidence="12 13" key="1">
    <citation type="journal article" date="2017" name="ISME J.">
        <title>Grape pomace compost harbors organohalide-respiring Dehalogenimonas species with novel reductive dehalogenase genes.</title>
        <authorList>
            <person name="Yang Y."/>
            <person name="Higgins S.A."/>
            <person name="Yan J."/>
            <person name="Simsir B."/>
            <person name="Chourey K."/>
            <person name="Iyer R."/>
            <person name="Hettich R.L."/>
            <person name="Baldwin B."/>
            <person name="Ogles D.M."/>
            <person name="Loffler F.E."/>
        </authorList>
    </citation>
    <scope>NUCLEOTIDE SEQUENCE [LARGE SCALE GENOMIC DNA]</scope>
    <source>
        <strain evidence="12 13">GP</strain>
    </source>
</reference>
<dbReference type="PANTHER" id="PTHR43527">
    <property type="entry name" value="4-DIPHOSPHOCYTIDYL-2-C-METHYL-D-ERYTHRITOL KINASE, CHLOROPLASTIC"/>
    <property type="match status" value="1"/>
</dbReference>
<dbReference type="Gene3D" id="3.30.230.10">
    <property type="match status" value="1"/>
</dbReference>
<evidence type="ECO:0000256" key="9">
    <source>
        <dbReference type="HAMAP-Rule" id="MF_00061"/>
    </source>
</evidence>
<dbReference type="PIRSF" id="PIRSF010376">
    <property type="entry name" value="IspE"/>
    <property type="match status" value="1"/>
</dbReference>
<dbReference type="PANTHER" id="PTHR43527:SF2">
    <property type="entry name" value="4-DIPHOSPHOCYTIDYL-2-C-METHYL-D-ERYTHRITOL KINASE, CHLOROPLASTIC"/>
    <property type="match status" value="1"/>
</dbReference>
<feature type="binding site" evidence="9">
    <location>
        <begin position="90"/>
        <end position="100"/>
    </location>
    <ligand>
        <name>ATP</name>
        <dbReference type="ChEBI" id="CHEBI:30616"/>
    </ligand>
</feature>
<feature type="domain" description="GHMP kinase C-terminal" evidence="11">
    <location>
        <begin position="216"/>
        <end position="271"/>
    </location>
</feature>
<keyword evidence="5 9" id="KW-0547">Nucleotide-binding</keyword>
<dbReference type="GO" id="GO:0019288">
    <property type="term" value="P:isopentenyl diphosphate biosynthetic process, methylerythritol 4-phosphate pathway"/>
    <property type="evidence" value="ECO:0007669"/>
    <property type="project" value="UniProtKB-UniRule"/>
</dbReference>
<dbReference type="HAMAP" id="MF_00061">
    <property type="entry name" value="IspE"/>
    <property type="match status" value="1"/>
</dbReference>
<evidence type="ECO:0000256" key="3">
    <source>
        <dbReference type="ARBA" id="ARBA00017473"/>
    </source>
</evidence>
<dbReference type="GO" id="GO:0005524">
    <property type="term" value="F:ATP binding"/>
    <property type="evidence" value="ECO:0007669"/>
    <property type="project" value="UniProtKB-UniRule"/>
</dbReference>
<dbReference type="RefSeq" id="WP_102331201.1">
    <property type="nucleotide sequence ID" value="NZ_CP058566.2"/>
</dbReference>
<dbReference type="UniPathway" id="UPA00056">
    <property type="reaction ID" value="UER00094"/>
</dbReference>
<evidence type="ECO:0000256" key="2">
    <source>
        <dbReference type="ARBA" id="ARBA00012052"/>
    </source>
</evidence>
<keyword evidence="9" id="KW-0414">Isoprene biosynthesis</keyword>
<evidence type="ECO:0000256" key="8">
    <source>
        <dbReference type="ARBA" id="ARBA00032554"/>
    </source>
</evidence>
<dbReference type="EC" id="2.7.1.148" evidence="2 9"/>
<comment type="function">
    <text evidence="9">Catalyzes the phosphorylation of the position 2 hydroxy group of 4-diphosphocytidyl-2C-methyl-D-erythritol.</text>
</comment>